<evidence type="ECO:0008006" key="3">
    <source>
        <dbReference type="Google" id="ProtNLM"/>
    </source>
</evidence>
<protein>
    <recommendedName>
        <fullName evidence="3">Lipoprotein</fullName>
    </recommendedName>
</protein>
<name>A0A420ALG7_SPHD1</name>
<dbReference type="AlphaFoldDB" id="A0A420ALG7"/>
<accession>A0A420ALG7</accession>
<comment type="caution">
    <text evidence="1">The sequence shown here is derived from an EMBL/GenBank/DDBJ whole genome shotgun (WGS) entry which is preliminary data.</text>
</comment>
<dbReference type="PROSITE" id="PS51257">
    <property type="entry name" value="PROKAR_LIPOPROTEIN"/>
    <property type="match status" value="1"/>
</dbReference>
<gene>
    <name evidence="1" type="ORF">DFQ12_4376</name>
</gene>
<reference evidence="1 2" key="1">
    <citation type="submission" date="2018-09" db="EMBL/GenBank/DDBJ databases">
        <title>Genomic Encyclopedia of Type Strains, Phase III (KMG-III): the genomes of soil and plant-associated and newly described type strains.</title>
        <authorList>
            <person name="Whitman W."/>
        </authorList>
    </citation>
    <scope>NUCLEOTIDE SEQUENCE [LARGE SCALE GENOMIC DNA]</scope>
    <source>
        <strain evidence="1 2">CECT 7938</strain>
    </source>
</reference>
<keyword evidence="2" id="KW-1185">Reference proteome</keyword>
<dbReference type="EMBL" id="RAPY01000005">
    <property type="protein sequence ID" value="RKE45304.1"/>
    <property type="molecule type" value="Genomic_DNA"/>
</dbReference>
<dbReference type="RefSeq" id="WP_244211816.1">
    <property type="nucleotide sequence ID" value="NZ_RAPY01000005.1"/>
</dbReference>
<sequence>MMKQFITGILTVAVLTISSCGSGVKDPATYNNSIITVINGSEKHIEAMNAAMNAADYAKAEQVRADWGKSLDDDIKKVEDLGDFKGDASFQKAVLEGLNGYKKIVTEDYPKLIELRKSKTPDATTESALLNNINKAFENMSTGVNKASTEFEGKHKG</sequence>
<proteinExistence type="predicted"/>
<evidence type="ECO:0000313" key="1">
    <source>
        <dbReference type="EMBL" id="RKE45304.1"/>
    </source>
</evidence>
<organism evidence="1 2">
    <name type="scientific">Sphingobacterium detergens</name>
    <dbReference type="NCBI Taxonomy" id="1145106"/>
    <lineage>
        <taxon>Bacteria</taxon>
        <taxon>Pseudomonadati</taxon>
        <taxon>Bacteroidota</taxon>
        <taxon>Sphingobacteriia</taxon>
        <taxon>Sphingobacteriales</taxon>
        <taxon>Sphingobacteriaceae</taxon>
        <taxon>Sphingobacterium</taxon>
    </lineage>
</organism>
<evidence type="ECO:0000313" key="2">
    <source>
        <dbReference type="Proteomes" id="UP000286246"/>
    </source>
</evidence>
<dbReference type="Proteomes" id="UP000286246">
    <property type="component" value="Unassembled WGS sequence"/>
</dbReference>